<keyword evidence="4" id="KW-0328">Glycosyltransferase</keyword>
<keyword evidence="12" id="KW-1185">Reference proteome</keyword>
<dbReference type="GO" id="GO:0032259">
    <property type="term" value="P:methylation"/>
    <property type="evidence" value="ECO:0007669"/>
    <property type="project" value="UniProtKB-KW"/>
</dbReference>
<dbReference type="InterPro" id="IPR011990">
    <property type="entry name" value="TPR-like_helical_dom_sf"/>
</dbReference>
<evidence type="ECO:0000259" key="9">
    <source>
        <dbReference type="Pfam" id="PF05050"/>
    </source>
</evidence>
<evidence type="ECO:0000256" key="2">
    <source>
        <dbReference type="ARBA" id="ARBA00005386"/>
    </source>
</evidence>
<evidence type="ECO:0000256" key="6">
    <source>
        <dbReference type="ARBA" id="ARBA00022737"/>
    </source>
</evidence>
<dbReference type="InterPro" id="IPR006342">
    <property type="entry name" value="FkbM_mtfrase"/>
</dbReference>
<keyword evidence="5" id="KW-0808">Transferase</keyword>
<dbReference type="InterPro" id="IPR027417">
    <property type="entry name" value="P-loop_NTPase"/>
</dbReference>
<evidence type="ECO:0000256" key="3">
    <source>
        <dbReference type="ARBA" id="ARBA00011970"/>
    </source>
</evidence>
<proteinExistence type="inferred from homology"/>
<evidence type="ECO:0000256" key="1">
    <source>
        <dbReference type="ARBA" id="ARBA00004922"/>
    </source>
</evidence>
<feature type="repeat" description="TPR" evidence="8">
    <location>
        <begin position="505"/>
        <end position="538"/>
    </location>
</feature>
<accession>A0ABR8IP27</accession>
<organism evidence="11 12">
    <name type="scientific">Aphanizomenon flos-aquae FACHB-1249</name>
    <dbReference type="NCBI Taxonomy" id="2692889"/>
    <lineage>
        <taxon>Bacteria</taxon>
        <taxon>Bacillati</taxon>
        <taxon>Cyanobacteriota</taxon>
        <taxon>Cyanophyceae</taxon>
        <taxon>Nostocales</taxon>
        <taxon>Aphanizomenonaceae</taxon>
        <taxon>Aphanizomenon</taxon>
    </lineage>
</organism>
<dbReference type="Gene3D" id="3.40.50.2000">
    <property type="entry name" value="Glycogen Phosphorylase B"/>
    <property type="match status" value="1"/>
</dbReference>
<keyword evidence="6" id="KW-0677">Repeat</keyword>
<feature type="domain" description="O-GlcNAc transferase C-terminal" evidence="10">
    <location>
        <begin position="762"/>
        <end position="940"/>
    </location>
</feature>
<feature type="repeat" description="TPR" evidence="8">
    <location>
        <begin position="1029"/>
        <end position="1062"/>
    </location>
</feature>
<dbReference type="Pfam" id="PF13414">
    <property type="entry name" value="TPR_11"/>
    <property type="match status" value="1"/>
</dbReference>
<feature type="repeat" description="TPR" evidence="8">
    <location>
        <begin position="995"/>
        <end position="1028"/>
    </location>
</feature>
<evidence type="ECO:0000313" key="11">
    <source>
        <dbReference type="EMBL" id="MBD2684038.1"/>
    </source>
</evidence>
<dbReference type="EC" id="2.4.1.255" evidence="3"/>
<evidence type="ECO:0000256" key="5">
    <source>
        <dbReference type="ARBA" id="ARBA00022679"/>
    </source>
</evidence>
<feature type="repeat" description="TPR" evidence="8">
    <location>
        <begin position="403"/>
        <end position="436"/>
    </location>
</feature>
<dbReference type="EMBL" id="JACJTM010000002">
    <property type="protein sequence ID" value="MBD2684038.1"/>
    <property type="molecule type" value="Genomic_DNA"/>
</dbReference>
<gene>
    <name evidence="11" type="ORF">H6G43_02020</name>
</gene>
<dbReference type="PROSITE" id="PS50005">
    <property type="entry name" value="TPR"/>
    <property type="match status" value="9"/>
</dbReference>
<dbReference type="Gene3D" id="1.25.40.10">
    <property type="entry name" value="Tetratricopeptide repeat domain"/>
    <property type="match status" value="3"/>
</dbReference>
<dbReference type="Gene3D" id="3.40.50.300">
    <property type="entry name" value="P-loop containing nucleotide triphosphate hydrolases"/>
    <property type="match status" value="1"/>
</dbReference>
<dbReference type="SMART" id="SM00028">
    <property type="entry name" value="TPR"/>
    <property type="match status" value="9"/>
</dbReference>
<evidence type="ECO:0000256" key="4">
    <source>
        <dbReference type="ARBA" id="ARBA00022676"/>
    </source>
</evidence>
<feature type="repeat" description="TPR" evidence="8">
    <location>
        <begin position="266"/>
        <end position="299"/>
    </location>
</feature>
<dbReference type="NCBIfam" id="TIGR01444">
    <property type="entry name" value="fkbM_fam"/>
    <property type="match status" value="1"/>
</dbReference>
<feature type="domain" description="Methyltransferase FkbM" evidence="9">
    <location>
        <begin position="1161"/>
        <end position="1317"/>
    </location>
</feature>
<comment type="similarity">
    <text evidence="2">Belongs to the glycosyltransferase 41 family. O-GlcNAc transferase subfamily.</text>
</comment>
<dbReference type="InterPro" id="IPR051939">
    <property type="entry name" value="Glycosyltr_41/O-GlcNAc_trsf"/>
</dbReference>
<evidence type="ECO:0000313" key="12">
    <source>
        <dbReference type="Proteomes" id="UP000660270"/>
    </source>
</evidence>
<reference evidence="11 12" key="1">
    <citation type="journal article" date="2020" name="ISME J.">
        <title>Comparative genomics reveals insights into cyanobacterial evolution and habitat adaptation.</title>
        <authorList>
            <person name="Chen M.Y."/>
            <person name="Teng W.K."/>
            <person name="Zhao L."/>
            <person name="Hu C.X."/>
            <person name="Zhou Y.K."/>
            <person name="Han B.P."/>
            <person name="Song L.R."/>
            <person name="Shu W.S."/>
        </authorList>
    </citation>
    <scope>NUCLEOTIDE SEQUENCE [LARGE SCALE GENOMIC DNA]</scope>
    <source>
        <strain evidence="11 12">FACHB-1249</strain>
    </source>
</reference>
<keyword evidence="11" id="KW-0489">Methyltransferase</keyword>
<dbReference type="SUPFAM" id="SSF53756">
    <property type="entry name" value="UDP-Glycosyltransferase/glycogen phosphorylase"/>
    <property type="match status" value="1"/>
</dbReference>
<dbReference type="Proteomes" id="UP000660270">
    <property type="component" value="Unassembled WGS sequence"/>
</dbReference>
<evidence type="ECO:0000256" key="7">
    <source>
        <dbReference type="ARBA" id="ARBA00022803"/>
    </source>
</evidence>
<name>A0ABR8IP27_APHFL</name>
<feature type="repeat" description="TPR" evidence="8">
    <location>
        <begin position="471"/>
        <end position="504"/>
    </location>
</feature>
<feature type="repeat" description="TPR" evidence="8">
    <location>
        <begin position="437"/>
        <end position="470"/>
    </location>
</feature>
<dbReference type="PANTHER" id="PTHR44835:SF1">
    <property type="entry name" value="PROTEIN O-GLCNAC TRANSFERASE"/>
    <property type="match status" value="1"/>
</dbReference>
<dbReference type="SUPFAM" id="SSF48452">
    <property type="entry name" value="TPR-like"/>
    <property type="match status" value="3"/>
</dbReference>
<dbReference type="GeneID" id="78218930"/>
<dbReference type="PANTHER" id="PTHR44835">
    <property type="entry name" value="UDP-N-ACETYLGLUCOSAMINE--PEPTIDE N-ACETYLGLUCOSAMINYLTRANSFERASE SPINDLY-RELATED"/>
    <property type="match status" value="1"/>
</dbReference>
<dbReference type="InterPro" id="IPR029489">
    <property type="entry name" value="OGT/SEC/SPY_C"/>
</dbReference>
<evidence type="ECO:0000256" key="8">
    <source>
        <dbReference type="PROSITE-ProRule" id="PRU00339"/>
    </source>
</evidence>
<dbReference type="Gene3D" id="3.40.50.150">
    <property type="entry name" value="Vaccinia Virus protein VP39"/>
    <property type="match status" value="1"/>
</dbReference>
<feature type="repeat" description="TPR" evidence="8">
    <location>
        <begin position="300"/>
        <end position="333"/>
    </location>
</feature>
<dbReference type="InterPro" id="IPR029063">
    <property type="entry name" value="SAM-dependent_MTases_sf"/>
</dbReference>
<dbReference type="SUPFAM" id="SSF52540">
    <property type="entry name" value="P-loop containing nucleoside triphosphate hydrolases"/>
    <property type="match status" value="1"/>
</dbReference>
<dbReference type="RefSeq" id="WP_190386930.1">
    <property type="nucleotide sequence ID" value="NZ_JACJTM010000002.1"/>
</dbReference>
<sequence length="1564" mass="179454">MIIFCGGMTNDLRSLVYELCQTLLTQIDKNNIQEIICNTASEIDAYCQFLEKSSSVALIQYQIPSKLVLEKIQQDEAKSIYLHQNPREILAAVIASLENKVTFESSFVNLWQQYQEQWFPDSDQTLLICRKELISEPYLEIFKLAKYLKIEPTESEIEFLLNKYVLPKPEKVLDWTEILSSEQCLIIETLLKPLLMQFNDEDEFTIAQRLEQDLAAMQLEPLLIQIDKIIGEFSKLKTELREQFYESIDQYLITILNAMGRLYEAGEICHLLGTALTLKNDFQLAEKWYLRALNIQPNLAKSYYNLGFVYEQEDDWEKAIDHYNHAIKITGNYTKAYYRLGLIFKRQKQFNEAIDQFSQVLQLDADHQGAKFNLALLWQQGKGTDLIQNLLGEKDLELLPHLTEEINDTGAILVRERKFEEAKIYFKSLIELDPDCVLAHYNLGCIFQHQNRYPEAITSYLKSLKINENYIDSLKNLGYVYYKSGQANLSQECFQKILALNPNHGETYELLGFIAGEQGKFSECISLLNEALKINPNNHKLHSCFLFNLSSLVSFTPQEILDSAKLWYQQQVVSQWLPILTTHSQDKIPHRRLRIGYISPDFRRHSVSSFIKPVFQHHDRTQVEVFCYGEVQEPDTITEEIIDICDAWRSTVGLADLQVAELIRTDRIDILVDLAGHTANNRMMVLGMKPAPIQVTYLGYFATTGLPTIDYWITDQVLHPNDTEEKTSETIWRLPRCYVGYEPLKNAPEVTDLPCQKTGVFTFSSFNNLRKLTPETFTLWIEILKAVPNSRLILKCAGSNVFNPLIAEKIQTPFVEQGIDPKRIFLYGAFVNDEEHLDLYNQVDLHLDSIPYTGCTTTCEALWMGVPTLTLAGTRKMERMSASILHSVGLDDCIANSAVEYVQKAIALAQDPDYLQSLRSNMRERMQHSPLLDVKNIANSLEAAYRQMWQIYIQQETPISNSENFPNHASLSVELEPVDAVNYYQQYIENHPDDAQGYYHLGQAYQVLDEVENAISSYLQSLVINRGSTATYQALGQLLEEQELIAEAEKYYRCALLLEPGNSEIRQNLKCFLQQYYPQTTNKIIPISHKNGNNSEQLKYFKFTEIDPHECLVEIEGGIKVCVKNDLNSLTTYVLLEQGDWFEPEMEFIRKLITPGMEILDIGANHGVYTLTIANLLQKQGKITAYEPASSVVSLLRKGVEANGFTNIEIVNAGLSDCEGEATLFLSTNSELNSLQPDNLSQQQEIIKLLNLDQELAMRNWQKIDFIKLDAEGEEAKILTGGKRFFLEQSPLIMFELKHGKHINMRLIQLFKNLGYEIYYLISSLGCLVPFDVNQPVDGYQLNLFACKLDRSQQLAERSLLVTQIPEKSLLPKPSYWLEAIAALNYATPFLNQWQEYVMVANADSQIYLEGLNYFFLTKTVNLSPGEKFASLEHSFKCIQEAVKTQASFTRYCSLARVAAELGKRQISVEILEKLITNINSGRLIRVNEPFLPVSQQYDDQIFNNNLQDWFLVSIVETCENRRVFSSYFSAKQSVSSLNQIIHKPFHSHKSEVRLLLANKRFDG</sequence>
<dbReference type="GO" id="GO:0008168">
    <property type="term" value="F:methyltransferase activity"/>
    <property type="evidence" value="ECO:0007669"/>
    <property type="project" value="UniProtKB-KW"/>
</dbReference>
<dbReference type="Pfam" id="PF13181">
    <property type="entry name" value="TPR_8"/>
    <property type="match status" value="3"/>
</dbReference>
<dbReference type="Pfam" id="PF13844">
    <property type="entry name" value="Glyco_transf_41"/>
    <property type="match status" value="2"/>
</dbReference>
<dbReference type="PROSITE" id="PS50293">
    <property type="entry name" value="TPR_REGION"/>
    <property type="match status" value="2"/>
</dbReference>
<feature type="domain" description="O-GlcNAc transferase C-terminal" evidence="10">
    <location>
        <begin position="584"/>
        <end position="738"/>
    </location>
</feature>
<dbReference type="Pfam" id="PF13432">
    <property type="entry name" value="TPR_16"/>
    <property type="match status" value="1"/>
</dbReference>
<protein>
    <recommendedName>
        <fullName evidence="3">protein O-GlcNAc transferase</fullName>
        <ecNumber evidence="3">2.4.1.255</ecNumber>
    </recommendedName>
</protein>
<dbReference type="Pfam" id="PF05050">
    <property type="entry name" value="Methyltransf_21"/>
    <property type="match status" value="1"/>
</dbReference>
<dbReference type="InterPro" id="IPR019734">
    <property type="entry name" value="TPR_rpt"/>
</dbReference>
<feature type="repeat" description="TPR" evidence="8">
    <location>
        <begin position="334"/>
        <end position="367"/>
    </location>
</feature>
<dbReference type="Gene3D" id="3.40.50.11380">
    <property type="match status" value="1"/>
</dbReference>
<dbReference type="SUPFAM" id="SSF53335">
    <property type="entry name" value="S-adenosyl-L-methionine-dependent methyltransferases"/>
    <property type="match status" value="1"/>
</dbReference>
<dbReference type="Pfam" id="PF13424">
    <property type="entry name" value="TPR_12"/>
    <property type="match status" value="1"/>
</dbReference>
<comment type="caution">
    <text evidence="11">The sequence shown here is derived from an EMBL/GenBank/DDBJ whole genome shotgun (WGS) entry which is preliminary data.</text>
</comment>
<keyword evidence="7 8" id="KW-0802">TPR repeat</keyword>
<evidence type="ECO:0000259" key="10">
    <source>
        <dbReference type="Pfam" id="PF13844"/>
    </source>
</evidence>
<comment type="pathway">
    <text evidence="1">Protein modification; protein glycosylation.</text>
</comment>